<dbReference type="InterPro" id="IPR029016">
    <property type="entry name" value="GAF-like_dom_sf"/>
</dbReference>
<dbReference type="Pfam" id="PF01590">
    <property type="entry name" value="GAF"/>
    <property type="match status" value="1"/>
</dbReference>
<accession>A0ABY6NY38</accession>
<feature type="region of interest" description="Disordered" evidence="1">
    <location>
        <begin position="412"/>
        <end position="442"/>
    </location>
</feature>
<evidence type="ECO:0000256" key="1">
    <source>
        <dbReference type="SAM" id="MobiDB-lite"/>
    </source>
</evidence>
<protein>
    <submittedName>
        <fullName evidence="3">Transcriptional regulator</fullName>
    </submittedName>
</protein>
<feature type="domain" description="GAF" evidence="2">
    <location>
        <begin position="106"/>
        <end position="218"/>
    </location>
</feature>
<name>A0ABY6NY38_9NOCA</name>
<evidence type="ECO:0000259" key="2">
    <source>
        <dbReference type="Pfam" id="PF01590"/>
    </source>
</evidence>
<dbReference type="Proteomes" id="UP001164965">
    <property type="component" value="Chromosome"/>
</dbReference>
<dbReference type="InterPro" id="IPR003018">
    <property type="entry name" value="GAF"/>
</dbReference>
<sequence length="442" mass="47401">MSSPWLAWRPGEDVALLTRRVHTAYESFLSSSTPGDTLTAVRPVVLESWLRSRHRGVDPDATGSGPVMDDDELRTLREHHPLAAVVPVVRRLLVEDAVDTGLLVAITDARGRMLWVEGDPDLRRRAAPMRFVEGADWSEAVAGTNAPGTAIALDHSVQIFGAEHYSRTVQPWSCSAAPVHDPRTGELLGVIDVTGGDRVAAPEILTLVRATAAAAESELLLRALDGRGPAAGSPLRLTLLGRDRPRLHGPAGTTPLSMRHAEILLLLAERPEGMGAEELAVQLAERDLDTVTVRAEVSRLRRVVGPDLLGSRPYRLTSPLRTEVAEVRGLLARGDRSGAVRACRGPVLPSSDAPGVVAVREELRADVRSALLRPPQDTGLLLDWLATPQGRDDAGLWQALLAALPAGSPEADRASVRLGLDRPPAPGLPLHTRATGLQRPRS</sequence>
<proteinExistence type="predicted"/>
<dbReference type="Gene3D" id="3.30.450.40">
    <property type="match status" value="1"/>
</dbReference>
<dbReference type="RefSeq" id="WP_265382416.1">
    <property type="nucleotide sequence ID" value="NZ_CP110615.1"/>
</dbReference>
<dbReference type="EMBL" id="CP110615">
    <property type="protein sequence ID" value="UZJ24309.1"/>
    <property type="molecule type" value="Genomic_DNA"/>
</dbReference>
<reference evidence="3" key="1">
    <citation type="submission" date="2022-10" db="EMBL/GenBank/DDBJ databases">
        <title>Rhodococcus sp.75.</title>
        <authorList>
            <person name="Sun M."/>
        </authorList>
    </citation>
    <scope>NUCLEOTIDE SEQUENCE</scope>
    <source>
        <strain evidence="3">75</strain>
    </source>
</reference>
<evidence type="ECO:0000313" key="3">
    <source>
        <dbReference type="EMBL" id="UZJ24309.1"/>
    </source>
</evidence>
<gene>
    <name evidence="3" type="ORF">RHODO2019_14275</name>
</gene>
<keyword evidence="4" id="KW-1185">Reference proteome</keyword>
<evidence type="ECO:0000313" key="4">
    <source>
        <dbReference type="Proteomes" id="UP001164965"/>
    </source>
</evidence>
<organism evidence="3 4">
    <name type="scientific">Rhodococcus antarcticus</name>
    <dbReference type="NCBI Taxonomy" id="2987751"/>
    <lineage>
        <taxon>Bacteria</taxon>
        <taxon>Bacillati</taxon>
        <taxon>Actinomycetota</taxon>
        <taxon>Actinomycetes</taxon>
        <taxon>Mycobacteriales</taxon>
        <taxon>Nocardiaceae</taxon>
        <taxon>Rhodococcus</taxon>
    </lineage>
</organism>